<dbReference type="AlphaFoldDB" id="A0A076MPK2"/>
<gene>
    <name evidence="2" type="ORF">AMETH_0673</name>
</gene>
<name>A0A076MPK2_AMYME</name>
<dbReference type="EMBL" id="CP009110">
    <property type="protein sequence ID" value="AIJ20765.1"/>
    <property type="molecule type" value="Genomic_DNA"/>
</dbReference>
<protein>
    <submittedName>
        <fullName evidence="2">Uncharacterized protein</fullName>
    </submittedName>
</protein>
<feature type="region of interest" description="Disordered" evidence="1">
    <location>
        <begin position="1"/>
        <end position="94"/>
    </location>
</feature>
<proteinExistence type="predicted"/>
<dbReference type="STRING" id="1068978.AMETH_0673"/>
<evidence type="ECO:0000313" key="3">
    <source>
        <dbReference type="Proteomes" id="UP000062973"/>
    </source>
</evidence>
<reference evidence="2 3" key="1">
    <citation type="submission" date="2014-07" db="EMBL/GenBank/DDBJ databases">
        <title>Whole Genome Sequence of the Amycolatopsis methanolica 239.</title>
        <authorList>
            <person name="Tang B."/>
        </authorList>
    </citation>
    <scope>NUCLEOTIDE SEQUENCE [LARGE SCALE GENOMIC DNA]</scope>
    <source>
        <strain evidence="2 3">239</strain>
    </source>
</reference>
<organism evidence="2 3">
    <name type="scientific">Amycolatopsis methanolica 239</name>
    <dbReference type="NCBI Taxonomy" id="1068978"/>
    <lineage>
        <taxon>Bacteria</taxon>
        <taxon>Bacillati</taxon>
        <taxon>Actinomycetota</taxon>
        <taxon>Actinomycetes</taxon>
        <taxon>Pseudonocardiales</taxon>
        <taxon>Pseudonocardiaceae</taxon>
        <taxon>Amycolatopsis</taxon>
        <taxon>Amycolatopsis methanolica group</taxon>
    </lineage>
</organism>
<accession>A0A076MPK2</accession>
<dbReference type="HOGENOM" id="CLU_1280968_0_0_11"/>
<dbReference type="KEGG" id="amq:AMETH_0673"/>
<feature type="compositionally biased region" description="Polar residues" evidence="1">
    <location>
        <begin position="152"/>
        <end position="166"/>
    </location>
</feature>
<feature type="compositionally biased region" description="Low complexity" evidence="1">
    <location>
        <begin position="40"/>
        <end position="66"/>
    </location>
</feature>
<evidence type="ECO:0000313" key="2">
    <source>
        <dbReference type="EMBL" id="AIJ20765.1"/>
    </source>
</evidence>
<dbReference type="PATRIC" id="fig|1068978.7.peg.705"/>
<dbReference type="Proteomes" id="UP000062973">
    <property type="component" value="Chromosome"/>
</dbReference>
<feature type="region of interest" description="Disordered" evidence="1">
    <location>
        <begin position="147"/>
        <end position="173"/>
    </location>
</feature>
<sequence length="215" mass="22443">MSRSPGSVGGGRILRTTTATRRRSSFSGRATEISGTTSWPQRTPPGQGGRPCATSQPTAPPSASTSGRSETNGYTKPRLGGTAELSAKADGSQPATWTIEKIEIDPPCNGSTGTKHVLLLHVRANTGPDKNAAELIPEAFQYRFAEPGANGGTTPASASLCRSTEPGSGPLPVPYQRNQELTGAVALVVPEANGTLIQNSPEIKGEGWEWSYPTE</sequence>
<keyword evidence="3" id="KW-1185">Reference proteome</keyword>
<evidence type="ECO:0000256" key="1">
    <source>
        <dbReference type="SAM" id="MobiDB-lite"/>
    </source>
</evidence>
<feature type="compositionally biased region" description="Low complexity" evidence="1">
    <location>
        <begin position="13"/>
        <end position="29"/>
    </location>
</feature>